<keyword evidence="1" id="KW-0547">Nucleotide-binding</keyword>
<dbReference type="Pfam" id="PF03288">
    <property type="entry name" value="Pox_D5"/>
    <property type="match status" value="1"/>
</dbReference>
<gene>
    <name evidence="6" type="ORF">FC81_GL001917</name>
</gene>
<keyword evidence="7" id="KW-1185">Reference proteome</keyword>
<evidence type="ECO:0000313" key="6">
    <source>
        <dbReference type="EMBL" id="KRL00657.1"/>
    </source>
</evidence>
<dbReference type="InterPro" id="IPR004968">
    <property type="entry name" value="DNA_primase/NTPase_C"/>
</dbReference>
<reference evidence="6 7" key="1">
    <citation type="journal article" date="2015" name="Genome Announc.">
        <title>Expanding the biotechnology potential of lactobacilli through comparative genomics of 213 strains and associated genera.</title>
        <authorList>
            <person name="Sun Z."/>
            <person name="Harris H.M."/>
            <person name="McCann A."/>
            <person name="Guo C."/>
            <person name="Argimon S."/>
            <person name="Zhang W."/>
            <person name="Yang X."/>
            <person name="Jeffery I.B."/>
            <person name="Cooney J.C."/>
            <person name="Kagawa T.F."/>
            <person name="Liu W."/>
            <person name="Song Y."/>
            <person name="Salvetti E."/>
            <person name="Wrobel A."/>
            <person name="Rasinkangas P."/>
            <person name="Parkhill J."/>
            <person name="Rea M.C."/>
            <person name="O'Sullivan O."/>
            <person name="Ritari J."/>
            <person name="Douillard F.P."/>
            <person name="Paul Ross R."/>
            <person name="Yang R."/>
            <person name="Briner A.E."/>
            <person name="Felis G.E."/>
            <person name="de Vos W.M."/>
            <person name="Barrangou R."/>
            <person name="Klaenhammer T.R."/>
            <person name="Caufield P.W."/>
            <person name="Cui Y."/>
            <person name="Zhang H."/>
            <person name="O'Toole P.W."/>
        </authorList>
    </citation>
    <scope>NUCLEOTIDE SEQUENCE [LARGE SCALE GENOMIC DNA]</scope>
    <source>
        <strain evidence="6 7">DSM 19910</strain>
    </source>
</reference>
<proteinExistence type="predicted"/>
<dbReference type="PANTHER" id="PTHR35372:SF2">
    <property type="entry name" value="SF3 HELICASE DOMAIN-CONTAINING PROTEIN"/>
    <property type="match status" value="1"/>
</dbReference>
<dbReference type="GO" id="GO:0016787">
    <property type="term" value="F:hydrolase activity"/>
    <property type="evidence" value="ECO:0007669"/>
    <property type="project" value="UniProtKB-KW"/>
</dbReference>
<dbReference type="Gene3D" id="3.40.50.300">
    <property type="entry name" value="P-loop containing nucleotide triphosphate hydrolases"/>
    <property type="match status" value="1"/>
</dbReference>
<comment type="caution">
    <text evidence="6">The sequence shown here is derived from an EMBL/GenBank/DDBJ whole genome shotgun (WGS) entry which is preliminary data.</text>
</comment>
<sequence>MPEDLKKEIVEYTVTREQIVEKKKNFKNYNEMFRVLEADAQRVKKSLLTEEEQKNLGNEDGNIPVGKLPKLPKLAVANIFRRHIDYCTFSSDEMSRIAIYIPMEGIYTQNYGLVKKIISYIEPALTENQAETVIYFLKNRATIREPIHSGNLISVSNGIYNIKKKALDSFSPEYVFTAKIATKYVENPTPPNINGWTFDGWLRSIACNDEQLVNIMWQAINECCNGNHTRRKAIFLVGNIKGNNGKGTFQDLIENLVGRENTANLKVNEFDQRFRLATLENKTVCIGDDAPANIYIKDSSNFNSIVTGDPVTIERKGKDAYSTRLMCTVIQSCNGMPTFHNKGGTMRRLLIIPFNANFNDKTDKEEIKFDYLRRKEVLEYVLYRALQLDFKKFDIPEAAQTALHEFELDNDPLVSFKETFFDENNIEKIPAYHLYDFYKKYCLNNGYKPLSNIRFVRQFLQIAQDYEKKVAKYSMEDIENLKSLSEDNQLVNYERIPINKKSYNSFIKKV</sequence>
<dbReference type="Pfam" id="PF19263">
    <property type="entry name" value="DUF5906"/>
    <property type="match status" value="1"/>
</dbReference>
<keyword evidence="3" id="KW-0347">Helicase</keyword>
<dbReference type="STRING" id="1423731.FC81_GL001917"/>
<name>A0A0R1LZ24_9LACO</name>
<dbReference type="InterPro" id="IPR027417">
    <property type="entry name" value="P-loop_NTPase"/>
</dbReference>
<evidence type="ECO:0000256" key="1">
    <source>
        <dbReference type="ARBA" id="ARBA00022741"/>
    </source>
</evidence>
<dbReference type="PATRIC" id="fig|1423731.3.peg.1970"/>
<keyword evidence="2" id="KW-0378">Hydrolase</keyword>
<dbReference type="NCBIfam" id="TIGR01613">
    <property type="entry name" value="primase_Cterm"/>
    <property type="match status" value="1"/>
</dbReference>
<dbReference type="InterPro" id="IPR014818">
    <property type="entry name" value="Phage/plasmid_primase_P4_C"/>
</dbReference>
<evidence type="ECO:0000256" key="4">
    <source>
        <dbReference type="ARBA" id="ARBA00022840"/>
    </source>
</evidence>
<evidence type="ECO:0000256" key="2">
    <source>
        <dbReference type="ARBA" id="ARBA00022801"/>
    </source>
</evidence>
<dbReference type="InterPro" id="IPR051620">
    <property type="entry name" value="ORF904-like_C"/>
</dbReference>
<evidence type="ECO:0000259" key="5">
    <source>
        <dbReference type="PROSITE" id="PS51206"/>
    </source>
</evidence>
<dbReference type="SUPFAM" id="SSF52540">
    <property type="entry name" value="P-loop containing nucleoside triphosphate hydrolases"/>
    <property type="match status" value="1"/>
</dbReference>
<evidence type="ECO:0000313" key="7">
    <source>
        <dbReference type="Proteomes" id="UP000051621"/>
    </source>
</evidence>
<dbReference type="PROSITE" id="PS51206">
    <property type="entry name" value="SF3_HELICASE_1"/>
    <property type="match status" value="1"/>
</dbReference>
<protein>
    <recommendedName>
        <fullName evidence="5">SF3 helicase domain-containing protein</fullName>
    </recommendedName>
</protein>
<dbReference type="InterPro" id="IPR045455">
    <property type="entry name" value="NrS-1_pol-like_helicase"/>
</dbReference>
<dbReference type="EMBL" id="AZEF01000039">
    <property type="protein sequence ID" value="KRL00657.1"/>
    <property type="molecule type" value="Genomic_DNA"/>
</dbReference>
<evidence type="ECO:0000256" key="3">
    <source>
        <dbReference type="ARBA" id="ARBA00022806"/>
    </source>
</evidence>
<dbReference type="InterPro" id="IPR006500">
    <property type="entry name" value="Helicase_put_C_phage/plasmid"/>
</dbReference>
<dbReference type="Proteomes" id="UP000051621">
    <property type="component" value="Unassembled WGS sequence"/>
</dbReference>
<dbReference type="PANTHER" id="PTHR35372">
    <property type="entry name" value="ATP BINDING PROTEIN-RELATED"/>
    <property type="match status" value="1"/>
</dbReference>
<dbReference type="InterPro" id="IPR014015">
    <property type="entry name" value="Helicase_SF3_DNA-vir"/>
</dbReference>
<feature type="domain" description="SF3 helicase" evidence="5">
    <location>
        <begin position="211"/>
        <end position="367"/>
    </location>
</feature>
<keyword evidence="4" id="KW-0067">ATP-binding</keyword>
<dbReference type="GO" id="GO:0005524">
    <property type="term" value="F:ATP binding"/>
    <property type="evidence" value="ECO:0007669"/>
    <property type="project" value="UniProtKB-KW"/>
</dbReference>
<accession>A0A0R1LZ24</accession>
<organism evidence="6 7">
    <name type="scientific">Liquorilactobacillus capillatus DSM 19910</name>
    <dbReference type="NCBI Taxonomy" id="1423731"/>
    <lineage>
        <taxon>Bacteria</taxon>
        <taxon>Bacillati</taxon>
        <taxon>Bacillota</taxon>
        <taxon>Bacilli</taxon>
        <taxon>Lactobacillales</taxon>
        <taxon>Lactobacillaceae</taxon>
        <taxon>Liquorilactobacillus</taxon>
    </lineage>
</organism>
<dbReference type="Pfam" id="PF08706">
    <property type="entry name" value="D5_N"/>
    <property type="match status" value="1"/>
</dbReference>
<dbReference type="AlphaFoldDB" id="A0A0R1LZ24"/>
<dbReference type="GO" id="GO:0004386">
    <property type="term" value="F:helicase activity"/>
    <property type="evidence" value="ECO:0007669"/>
    <property type="project" value="UniProtKB-KW"/>
</dbReference>
<dbReference type="SMART" id="SM00885">
    <property type="entry name" value="D5_N"/>
    <property type="match status" value="1"/>
</dbReference>